<dbReference type="GO" id="GO:0009073">
    <property type="term" value="P:aromatic amino acid family biosynthetic process"/>
    <property type="evidence" value="ECO:0007669"/>
    <property type="project" value="UniProtKB-KW"/>
</dbReference>
<evidence type="ECO:0000313" key="11">
    <source>
        <dbReference type="EMBL" id="VAW36354.1"/>
    </source>
</evidence>
<dbReference type="GO" id="GO:0009423">
    <property type="term" value="P:chorismate biosynthetic process"/>
    <property type="evidence" value="ECO:0007669"/>
    <property type="project" value="UniProtKB-UniPathway"/>
</dbReference>
<evidence type="ECO:0000256" key="2">
    <source>
        <dbReference type="ARBA" id="ARBA00006997"/>
    </source>
</evidence>
<dbReference type="PANTHER" id="PTHR21087:SF16">
    <property type="entry name" value="SHIKIMATE KINASE 1, CHLOROPLASTIC"/>
    <property type="match status" value="1"/>
</dbReference>
<dbReference type="Pfam" id="PF01202">
    <property type="entry name" value="SKI"/>
    <property type="match status" value="1"/>
</dbReference>
<dbReference type="PANTHER" id="PTHR21087">
    <property type="entry name" value="SHIKIMATE KINASE"/>
    <property type="match status" value="1"/>
</dbReference>
<keyword evidence="8" id="KW-0067">ATP-binding</keyword>
<keyword evidence="7 11" id="KW-0418">Kinase</keyword>
<dbReference type="GO" id="GO:0005524">
    <property type="term" value="F:ATP binding"/>
    <property type="evidence" value="ECO:0007669"/>
    <property type="project" value="UniProtKB-KW"/>
</dbReference>
<name>A0A3B0VYA8_9ZZZZ</name>
<comment type="similarity">
    <text evidence="2">Belongs to the shikimate kinase family.</text>
</comment>
<evidence type="ECO:0000256" key="8">
    <source>
        <dbReference type="ARBA" id="ARBA00022840"/>
    </source>
</evidence>
<evidence type="ECO:0000256" key="10">
    <source>
        <dbReference type="ARBA" id="ARBA00048567"/>
    </source>
</evidence>
<dbReference type="GO" id="GO:0008652">
    <property type="term" value="P:amino acid biosynthetic process"/>
    <property type="evidence" value="ECO:0007669"/>
    <property type="project" value="UniProtKB-KW"/>
</dbReference>
<dbReference type="GO" id="GO:0004765">
    <property type="term" value="F:shikimate kinase activity"/>
    <property type="evidence" value="ECO:0007669"/>
    <property type="project" value="UniProtKB-EC"/>
</dbReference>
<keyword evidence="6" id="KW-0547">Nucleotide-binding</keyword>
<reference evidence="11" key="1">
    <citation type="submission" date="2018-06" db="EMBL/GenBank/DDBJ databases">
        <authorList>
            <person name="Zhirakovskaya E."/>
        </authorList>
    </citation>
    <scope>NUCLEOTIDE SEQUENCE</scope>
</reference>
<evidence type="ECO:0000256" key="3">
    <source>
        <dbReference type="ARBA" id="ARBA00012154"/>
    </source>
</evidence>
<accession>A0A3B0VYA8</accession>
<dbReference type="GO" id="GO:0005829">
    <property type="term" value="C:cytosol"/>
    <property type="evidence" value="ECO:0007669"/>
    <property type="project" value="TreeGrafter"/>
</dbReference>
<dbReference type="InterPro" id="IPR000623">
    <property type="entry name" value="Shikimate_kinase/TSH1"/>
</dbReference>
<evidence type="ECO:0000256" key="6">
    <source>
        <dbReference type="ARBA" id="ARBA00022741"/>
    </source>
</evidence>
<evidence type="ECO:0000256" key="5">
    <source>
        <dbReference type="ARBA" id="ARBA00022679"/>
    </source>
</evidence>
<dbReference type="PRINTS" id="PR01100">
    <property type="entry name" value="SHIKIMTKNASE"/>
</dbReference>
<gene>
    <name evidence="11" type="ORF">MNBD_DELTA02-104</name>
</gene>
<dbReference type="AlphaFoldDB" id="A0A3B0VYA8"/>
<dbReference type="Gene3D" id="3.40.50.300">
    <property type="entry name" value="P-loop containing nucleotide triphosphate hydrolases"/>
    <property type="match status" value="1"/>
</dbReference>
<evidence type="ECO:0000256" key="1">
    <source>
        <dbReference type="ARBA" id="ARBA00004842"/>
    </source>
</evidence>
<protein>
    <recommendedName>
        <fullName evidence="3">shikimate kinase</fullName>
        <ecNumber evidence="3">2.7.1.71</ecNumber>
    </recommendedName>
</protein>
<dbReference type="InterPro" id="IPR023000">
    <property type="entry name" value="Shikimate_kinase_CS"/>
</dbReference>
<dbReference type="CDD" id="cd00464">
    <property type="entry name" value="SK"/>
    <property type="match status" value="1"/>
</dbReference>
<comment type="catalytic activity">
    <reaction evidence="10">
        <text>shikimate + ATP = 3-phosphoshikimate + ADP + H(+)</text>
        <dbReference type="Rhea" id="RHEA:13121"/>
        <dbReference type="ChEBI" id="CHEBI:15378"/>
        <dbReference type="ChEBI" id="CHEBI:30616"/>
        <dbReference type="ChEBI" id="CHEBI:36208"/>
        <dbReference type="ChEBI" id="CHEBI:145989"/>
        <dbReference type="ChEBI" id="CHEBI:456216"/>
        <dbReference type="EC" id="2.7.1.71"/>
    </reaction>
</comment>
<dbReference type="EMBL" id="UOEZ01000039">
    <property type="protein sequence ID" value="VAW36354.1"/>
    <property type="molecule type" value="Genomic_DNA"/>
</dbReference>
<evidence type="ECO:0000256" key="7">
    <source>
        <dbReference type="ARBA" id="ARBA00022777"/>
    </source>
</evidence>
<keyword evidence="9" id="KW-0057">Aromatic amino acid biosynthesis</keyword>
<dbReference type="UniPathway" id="UPA00053">
    <property type="reaction ID" value="UER00088"/>
</dbReference>
<proteinExistence type="inferred from homology"/>
<organism evidence="11">
    <name type="scientific">hydrothermal vent metagenome</name>
    <dbReference type="NCBI Taxonomy" id="652676"/>
    <lineage>
        <taxon>unclassified sequences</taxon>
        <taxon>metagenomes</taxon>
        <taxon>ecological metagenomes</taxon>
    </lineage>
</organism>
<evidence type="ECO:0000256" key="9">
    <source>
        <dbReference type="ARBA" id="ARBA00023141"/>
    </source>
</evidence>
<dbReference type="HAMAP" id="MF_00109">
    <property type="entry name" value="Shikimate_kinase"/>
    <property type="match status" value="1"/>
</dbReference>
<sequence length="172" mass="18552">MNIVLTGFMGVGKSAVGRRLASALGLDFVDTDELIEEQEGRSIAAIFEASGEPYFRGIEEQLVKGITSSMQGVVLSTGGGMVISPVNRELLAEWGTVVTLSAGVEEIVKRVGRARNRPLIDSAELRDSIERRLSERSDLYATAEHTVVTDGKSIDDVVEDIMALVKTQEGRA</sequence>
<comment type="pathway">
    <text evidence="1">Metabolic intermediate biosynthesis; chorismate biosynthesis; chorismate from D-erythrose 4-phosphate and phosphoenolpyruvate: step 5/7.</text>
</comment>
<evidence type="ECO:0000256" key="4">
    <source>
        <dbReference type="ARBA" id="ARBA00022605"/>
    </source>
</evidence>
<dbReference type="EC" id="2.7.1.71" evidence="3"/>
<dbReference type="SUPFAM" id="SSF52540">
    <property type="entry name" value="P-loop containing nucleoside triphosphate hydrolases"/>
    <property type="match status" value="1"/>
</dbReference>
<keyword evidence="4" id="KW-0028">Amino-acid biosynthesis</keyword>
<dbReference type="PROSITE" id="PS01128">
    <property type="entry name" value="SHIKIMATE_KINASE"/>
    <property type="match status" value="1"/>
</dbReference>
<dbReference type="InterPro" id="IPR031322">
    <property type="entry name" value="Shikimate/glucono_kinase"/>
</dbReference>
<dbReference type="InterPro" id="IPR027417">
    <property type="entry name" value="P-loop_NTPase"/>
</dbReference>
<keyword evidence="5 11" id="KW-0808">Transferase</keyword>